<feature type="transmembrane region" description="Helical" evidence="5">
    <location>
        <begin position="131"/>
        <end position="153"/>
    </location>
</feature>
<keyword evidence="10" id="KW-1185">Reference proteome</keyword>
<feature type="transmembrane region" description="Helical" evidence="5">
    <location>
        <begin position="159"/>
        <end position="177"/>
    </location>
</feature>
<dbReference type="PANTHER" id="PTHR42718">
    <property type="entry name" value="MAJOR FACILITATOR SUPERFAMILY MULTIDRUG TRANSPORTER MFSC"/>
    <property type="match status" value="1"/>
</dbReference>
<feature type="transmembrane region" description="Helical" evidence="5">
    <location>
        <begin position="189"/>
        <end position="209"/>
    </location>
</feature>
<dbReference type="EMBL" id="CP031598">
    <property type="protein sequence ID" value="QEW25634.1"/>
    <property type="molecule type" value="Genomic_DNA"/>
</dbReference>
<dbReference type="AlphaFoldDB" id="A0A0T5PC31"/>
<feature type="transmembrane region" description="Helical" evidence="5">
    <location>
        <begin position="388"/>
        <end position="408"/>
    </location>
</feature>
<dbReference type="PATRIC" id="fig|540747.5.peg.3855"/>
<dbReference type="KEGG" id="rid:RIdsm_01421"/>
<organism evidence="8 10">
    <name type="scientific">Roseovarius indicus</name>
    <dbReference type="NCBI Taxonomy" id="540747"/>
    <lineage>
        <taxon>Bacteria</taxon>
        <taxon>Pseudomonadati</taxon>
        <taxon>Pseudomonadota</taxon>
        <taxon>Alphaproteobacteria</taxon>
        <taxon>Rhodobacterales</taxon>
        <taxon>Roseobacteraceae</taxon>
        <taxon>Roseovarius</taxon>
    </lineage>
</organism>
<reference evidence="8 10" key="1">
    <citation type="submission" date="2015-04" db="EMBL/GenBank/DDBJ databases">
        <title>The draft genome sequence of Roseovarius indicus B108T.</title>
        <authorList>
            <person name="Li G."/>
            <person name="Lai Q."/>
            <person name="Shao Z."/>
            <person name="Yan P."/>
        </authorList>
    </citation>
    <scope>NUCLEOTIDE SEQUENCE [LARGE SCALE GENOMIC DNA]</scope>
    <source>
        <strain evidence="8 10">B108</strain>
    </source>
</reference>
<sequence length="445" mass="45281">MVPRLPLMVICLSTLLALATFSAPLTALEAMTVSLSLTEGEQAWVMSAMPLGAAVGLLIAGALGDTYGRRKTFAGGLWVTAVFSLVAALSQNGPMLILARIAQGLGSAGIMACGLGLVGQIYTGAARERAAAGWAAGLGAGVSLGPILTAVLLPLGGWQLAHLLLALAATVLGWAARRLPESVPIPHRLDLAGSLALLVGLSSLLAALIEVRFGLTGLVAVLLGLSIVALVLFVRVERRVANPILRVDLFQRVAFSGATLAAFASGAGVLSLMSLVPTILERGAGLSPIASAVILLAWSGVTVLSALGARYLPSRLAPRARVIIAILGCTAGQLLLLMTGEAMAWYAVMPGLLMAGLANGVLNASLGHAAVESVPPDRAAMGSAANNTARYLGSALGIALVSVLIAGTRPGDLFAHWHQAVWMTAVFSLAGLGCMVLLNRGAARA</sequence>
<feature type="domain" description="Major facilitator superfamily (MFS) profile" evidence="7">
    <location>
        <begin position="6"/>
        <end position="443"/>
    </location>
</feature>
<evidence type="ECO:0000313" key="9">
    <source>
        <dbReference type="EMBL" id="QEW25634.1"/>
    </source>
</evidence>
<dbReference type="SUPFAM" id="SSF103473">
    <property type="entry name" value="MFS general substrate transporter"/>
    <property type="match status" value="1"/>
</dbReference>
<dbReference type="InterPro" id="IPR036259">
    <property type="entry name" value="MFS_trans_sf"/>
</dbReference>
<dbReference type="STRING" id="540747.SAMN04488031_104125"/>
<gene>
    <name evidence="9" type="primary">norB_1</name>
    <name evidence="9" type="ORF">RIdsm_01421</name>
    <name evidence="8" type="ORF">XM52_07450</name>
</gene>
<evidence type="ECO:0000256" key="5">
    <source>
        <dbReference type="SAM" id="Phobius"/>
    </source>
</evidence>
<evidence type="ECO:0000256" key="6">
    <source>
        <dbReference type="SAM" id="SignalP"/>
    </source>
</evidence>
<keyword evidence="2 5" id="KW-0812">Transmembrane</keyword>
<feature type="transmembrane region" description="Helical" evidence="5">
    <location>
        <begin position="97"/>
        <end position="119"/>
    </location>
</feature>
<feature type="transmembrane region" description="Helical" evidence="5">
    <location>
        <begin position="43"/>
        <end position="63"/>
    </location>
</feature>
<dbReference type="Pfam" id="PF07690">
    <property type="entry name" value="MFS_1"/>
    <property type="match status" value="1"/>
</dbReference>
<dbReference type="EMBL" id="LAXI01000003">
    <property type="protein sequence ID" value="KRS18609.1"/>
    <property type="molecule type" value="Genomic_DNA"/>
</dbReference>
<protein>
    <submittedName>
        <fullName evidence="9">Quinolone resistance protein NorB</fullName>
    </submittedName>
</protein>
<keyword evidence="4 5" id="KW-0472">Membrane</keyword>
<evidence type="ECO:0000259" key="7">
    <source>
        <dbReference type="PROSITE" id="PS50850"/>
    </source>
</evidence>
<feature type="signal peptide" evidence="6">
    <location>
        <begin position="1"/>
        <end position="27"/>
    </location>
</feature>
<dbReference type="Gene3D" id="1.20.1250.20">
    <property type="entry name" value="MFS general substrate transporter like domains"/>
    <property type="match status" value="1"/>
</dbReference>
<feature type="transmembrane region" description="Helical" evidence="5">
    <location>
        <begin position="255"/>
        <end position="280"/>
    </location>
</feature>
<name>A0A0T5PC31_9RHOB</name>
<feature type="transmembrane region" description="Helical" evidence="5">
    <location>
        <begin position="344"/>
        <end position="367"/>
    </location>
</feature>
<accession>A0A0T5PC31</accession>
<evidence type="ECO:0000256" key="1">
    <source>
        <dbReference type="ARBA" id="ARBA00004141"/>
    </source>
</evidence>
<evidence type="ECO:0000313" key="8">
    <source>
        <dbReference type="EMBL" id="KRS18609.1"/>
    </source>
</evidence>
<dbReference type="PANTHER" id="PTHR42718:SF49">
    <property type="entry name" value="EXPORT PROTEIN"/>
    <property type="match status" value="1"/>
</dbReference>
<keyword evidence="3 5" id="KW-1133">Transmembrane helix</keyword>
<dbReference type="Gene3D" id="1.20.1720.10">
    <property type="entry name" value="Multidrug resistance protein D"/>
    <property type="match status" value="1"/>
</dbReference>
<evidence type="ECO:0000313" key="11">
    <source>
        <dbReference type="Proteomes" id="UP000325785"/>
    </source>
</evidence>
<dbReference type="GO" id="GO:0016020">
    <property type="term" value="C:membrane"/>
    <property type="evidence" value="ECO:0007669"/>
    <property type="project" value="UniProtKB-SubCell"/>
</dbReference>
<feature type="transmembrane region" description="Helical" evidence="5">
    <location>
        <begin position="215"/>
        <end position="234"/>
    </location>
</feature>
<dbReference type="Proteomes" id="UP000325785">
    <property type="component" value="Chromosome"/>
</dbReference>
<dbReference type="InterPro" id="IPR011701">
    <property type="entry name" value="MFS"/>
</dbReference>
<feature type="chain" id="PRO_5010437535" evidence="6">
    <location>
        <begin position="28"/>
        <end position="445"/>
    </location>
</feature>
<dbReference type="RefSeq" id="WP_074940144.1">
    <property type="nucleotide sequence ID" value="NZ_CP031598.1"/>
</dbReference>
<dbReference type="Proteomes" id="UP000051401">
    <property type="component" value="Unassembled WGS sequence"/>
</dbReference>
<keyword evidence="6" id="KW-0732">Signal</keyword>
<dbReference type="InterPro" id="IPR020846">
    <property type="entry name" value="MFS_dom"/>
</dbReference>
<dbReference type="GO" id="GO:0022857">
    <property type="term" value="F:transmembrane transporter activity"/>
    <property type="evidence" value="ECO:0007669"/>
    <property type="project" value="InterPro"/>
</dbReference>
<feature type="transmembrane region" description="Helical" evidence="5">
    <location>
        <begin position="72"/>
        <end position="91"/>
    </location>
</feature>
<proteinExistence type="predicted"/>
<evidence type="ECO:0000256" key="3">
    <source>
        <dbReference type="ARBA" id="ARBA00022989"/>
    </source>
</evidence>
<comment type="subcellular location">
    <subcellularLocation>
        <location evidence="1">Membrane</location>
        <topology evidence="1">Multi-pass membrane protein</topology>
    </subcellularLocation>
</comment>
<evidence type="ECO:0000256" key="2">
    <source>
        <dbReference type="ARBA" id="ARBA00022692"/>
    </source>
</evidence>
<feature type="transmembrane region" description="Helical" evidence="5">
    <location>
        <begin position="420"/>
        <end position="438"/>
    </location>
</feature>
<dbReference type="PROSITE" id="PS50850">
    <property type="entry name" value="MFS"/>
    <property type="match status" value="1"/>
</dbReference>
<feature type="transmembrane region" description="Helical" evidence="5">
    <location>
        <begin position="320"/>
        <end position="338"/>
    </location>
</feature>
<evidence type="ECO:0000256" key="4">
    <source>
        <dbReference type="ARBA" id="ARBA00023136"/>
    </source>
</evidence>
<feature type="transmembrane region" description="Helical" evidence="5">
    <location>
        <begin position="286"/>
        <end position="308"/>
    </location>
</feature>
<reference evidence="9 11" key="2">
    <citation type="submission" date="2018-08" db="EMBL/GenBank/DDBJ databases">
        <title>Genetic Globetrotter - A new plasmid hitch-hiking vast phylogenetic and geographic distances.</title>
        <authorList>
            <person name="Vollmers J."/>
            <person name="Petersen J."/>
        </authorList>
    </citation>
    <scope>NUCLEOTIDE SEQUENCE [LARGE SCALE GENOMIC DNA]</scope>
    <source>
        <strain evidence="9 11">DSM 26383</strain>
    </source>
</reference>
<dbReference type="OrthoDB" id="9812221at2"/>
<evidence type="ECO:0000313" key="10">
    <source>
        <dbReference type="Proteomes" id="UP000051401"/>
    </source>
</evidence>